<dbReference type="NCBIfam" id="TIGR01725">
    <property type="entry name" value="phge_HK97_gp10"/>
    <property type="match status" value="1"/>
</dbReference>
<organism evidence="1 2">
    <name type="scientific">Roseateles asaccharophilus</name>
    <dbReference type="NCBI Taxonomy" id="582607"/>
    <lineage>
        <taxon>Bacteria</taxon>
        <taxon>Pseudomonadati</taxon>
        <taxon>Pseudomonadota</taxon>
        <taxon>Betaproteobacteria</taxon>
        <taxon>Burkholderiales</taxon>
        <taxon>Sphaerotilaceae</taxon>
        <taxon>Roseateles</taxon>
    </lineage>
</organism>
<evidence type="ECO:0000313" key="1">
    <source>
        <dbReference type="EMBL" id="MDR7331762.1"/>
    </source>
</evidence>
<name>A0ABU2A3J1_9BURK</name>
<proteinExistence type="predicted"/>
<dbReference type="Proteomes" id="UP001180825">
    <property type="component" value="Unassembled WGS sequence"/>
</dbReference>
<reference evidence="1 2" key="1">
    <citation type="submission" date="2023-07" db="EMBL/GenBank/DDBJ databases">
        <title>Sorghum-associated microbial communities from plants grown in Nebraska, USA.</title>
        <authorList>
            <person name="Schachtman D."/>
        </authorList>
    </citation>
    <scope>NUCLEOTIDE SEQUENCE [LARGE SCALE GENOMIC DNA]</scope>
    <source>
        <strain evidence="1 2">BE316</strain>
    </source>
</reference>
<dbReference type="RefSeq" id="WP_310325315.1">
    <property type="nucleotide sequence ID" value="NZ_JAVDXV010000001.1"/>
</dbReference>
<keyword evidence="2" id="KW-1185">Reference proteome</keyword>
<sequence>MSETKVKGLAELKAALAQLPEKIERNIMRGAIRAGLKPLKEQAAANIRSVSGQLADSVRVGTKTKKGAVIGTVTAGVSKKNKRPYYAHMVEFGTKRHIIKARRGKLLAIGVAKVDHPGARPKPFMRPALDATQAQVLEGVREYVRTRLATKHGIDVPAPLAEGDEP</sequence>
<protein>
    <submittedName>
        <fullName evidence="1">HK97 gp10 family phage protein</fullName>
    </submittedName>
</protein>
<comment type="caution">
    <text evidence="1">The sequence shown here is derived from an EMBL/GenBank/DDBJ whole genome shotgun (WGS) entry which is preliminary data.</text>
</comment>
<dbReference type="InterPro" id="IPR010064">
    <property type="entry name" value="HK97-gp10_tail"/>
</dbReference>
<dbReference type="Pfam" id="PF04883">
    <property type="entry name" value="HK97-gp10_like"/>
    <property type="match status" value="1"/>
</dbReference>
<accession>A0ABU2A3J1</accession>
<gene>
    <name evidence="1" type="ORF">J2X21_000874</name>
</gene>
<evidence type="ECO:0000313" key="2">
    <source>
        <dbReference type="Proteomes" id="UP001180825"/>
    </source>
</evidence>
<dbReference type="EMBL" id="JAVDXV010000001">
    <property type="protein sequence ID" value="MDR7331762.1"/>
    <property type="molecule type" value="Genomic_DNA"/>
</dbReference>